<evidence type="ECO:0000313" key="5">
    <source>
        <dbReference type="Proteomes" id="UP001181347"/>
    </source>
</evidence>
<dbReference type="InterPro" id="IPR011010">
    <property type="entry name" value="DNA_brk_join_enz"/>
</dbReference>
<dbReference type="InterPro" id="IPR050090">
    <property type="entry name" value="Tyrosine_recombinase_XerCD"/>
</dbReference>
<dbReference type="Pfam" id="PF00589">
    <property type="entry name" value="Phage_integrase"/>
    <property type="match status" value="1"/>
</dbReference>
<dbReference type="CDD" id="cd01185">
    <property type="entry name" value="INTN1_C_like"/>
    <property type="match status" value="1"/>
</dbReference>
<dbReference type="RefSeq" id="WP_278506237.1">
    <property type="nucleotide sequence ID" value="NZ_BAAFKU010000009.1"/>
</dbReference>
<evidence type="ECO:0000259" key="3">
    <source>
        <dbReference type="PROSITE" id="PS51898"/>
    </source>
</evidence>
<comment type="caution">
    <text evidence="4">The sequence shown here is derived from an EMBL/GenBank/DDBJ whole genome shotgun (WGS) entry which is preliminary data.</text>
</comment>
<name>A0AAE4LM49_9BACT</name>
<reference evidence="4" key="1">
    <citation type="submission" date="2023-10" db="EMBL/GenBank/DDBJ databases">
        <title>Genome Sequence of the Bacteria from From Gut Wall in Crohn's Disease.</title>
        <authorList>
            <person name="Rodriguez-Palacios A."/>
        </authorList>
    </citation>
    <scope>NUCLEOTIDE SEQUENCE</scope>
    <source>
        <strain evidence="4">CavFT-hAR58</strain>
    </source>
</reference>
<sequence>MKITLIIKKSVKRYDTESKATIYARLRDGRQVDMVAPTRLTINPNLWDDKAEQVKSKIVCDDEMRSYYNDEARKLKSYLEKTYQSRQTTEPQKEWLKEALEQYYNPQKYNVETATEETVKPTLIALFDEFLEKHRLSDVRKKNYRVIKRGLQRYELYIRTTKRGQKAFVLDIDQVTADTLRDIWEFLENEYRYCALYPEIYEAIPEARTPQPRGKNTLLDCFSRIRTFFYWCNSNKKTRNRPFDDFPLEECTYGTPYYITVEELHKIYGTNLMRHPQLAVQRDIFVFQCLIGCRVGDLLKMTKSNLIDGAIEYIPRKTKEGRPLTVRVPLNQTAKEIAARYKSLDGDKLLPFISEQKYNLAIKRIFKAAGLKRLVTVINPTTREEEKRVLYEIASSHLARRTFVGNLYKQVKDPNLVGALSGHKEGSKAFARYRTIDDEMKKELVNLLS</sequence>
<accession>A0AAE4LM49</accession>
<dbReference type="PANTHER" id="PTHR30349">
    <property type="entry name" value="PHAGE INTEGRASE-RELATED"/>
    <property type="match status" value="1"/>
</dbReference>
<dbReference type="SUPFAM" id="SSF56349">
    <property type="entry name" value="DNA breaking-rejoining enzymes"/>
    <property type="match status" value="1"/>
</dbReference>
<dbReference type="PROSITE" id="PS51898">
    <property type="entry name" value="TYR_RECOMBINASE"/>
    <property type="match status" value="1"/>
</dbReference>
<keyword evidence="2" id="KW-0233">DNA recombination</keyword>
<dbReference type="EMBL" id="JAWDES010000005">
    <property type="protein sequence ID" value="MDU0260245.1"/>
    <property type="molecule type" value="Genomic_DNA"/>
</dbReference>
<gene>
    <name evidence="4" type="ORF">RVH17_08985</name>
</gene>
<dbReference type="Gene3D" id="1.10.443.10">
    <property type="entry name" value="Intergrase catalytic core"/>
    <property type="match status" value="1"/>
</dbReference>
<dbReference type="InterPro" id="IPR002104">
    <property type="entry name" value="Integrase_catalytic"/>
</dbReference>
<dbReference type="AlphaFoldDB" id="A0AAE4LM49"/>
<dbReference type="GO" id="GO:0015074">
    <property type="term" value="P:DNA integration"/>
    <property type="evidence" value="ECO:0007669"/>
    <property type="project" value="InterPro"/>
</dbReference>
<dbReference type="GO" id="GO:0003677">
    <property type="term" value="F:DNA binding"/>
    <property type="evidence" value="ECO:0007669"/>
    <property type="project" value="UniProtKB-KW"/>
</dbReference>
<evidence type="ECO:0000256" key="2">
    <source>
        <dbReference type="ARBA" id="ARBA00023172"/>
    </source>
</evidence>
<dbReference type="InterPro" id="IPR010998">
    <property type="entry name" value="Integrase_recombinase_N"/>
</dbReference>
<dbReference type="InterPro" id="IPR013762">
    <property type="entry name" value="Integrase-like_cat_sf"/>
</dbReference>
<evidence type="ECO:0000313" key="4">
    <source>
        <dbReference type="EMBL" id="MDU0260245.1"/>
    </source>
</evidence>
<dbReference type="GO" id="GO:0006310">
    <property type="term" value="P:DNA recombination"/>
    <property type="evidence" value="ECO:0007669"/>
    <property type="project" value="UniProtKB-KW"/>
</dbReference>
<proteinExistence type="predicted"/>
<keyword evidence="1" id="KW-0238">DNA-binding</keyword>
<organism evidence="4 5">
    <name type="scientific">Alistipes finegoldii</name>
    <dbReference type="NCBI Taxonomy" id="214856"/>
    <lineage>
        <taxon>Bacteria</taxon>
        <taxon>Pseudomonadati</taxon>
        <taxon>Bacteroidota</taxon>
        <taxon>Bacteroidia</taxon>
        <taxon>Bacteroidales</taxon>
        <taxon>Rikenellaceae</taxon>
        <taxon>Alistipes</taxon>
    </lineage>
</organism>
<feature type="domain" description="Tyr recombinase" evidence="3">
    <location>
        <begin position="254"/>
        <end position="446"/>
    </location>
</feature>
<evidence type="ECO:0000256" key="1">
    <source>
        <dbReference type="ARBA" id="ARBA00023125"/>
    </source>
</evidence>
<dbReference type="Gene3D" id="1.10.150.130">
    <property type="match status" value="1"/>
</dbReference>
<dbReference type="Proteomes" id="UP001181347">
    <property type="component" value="Unassembled WGS sequence"/>
</dbReference>
<protein>
    <submittedName>
        <fullName evidence="4">Site-specific integrase</fullName>
    </submittedName>
</protein>